<organism evidence="4 5">
    <name type="scientific">Paenibacillus dendrobii</name>
    <dbReference type="NCBI Taxonomy" id="2691084"/>
    <lineage>
        <taxon>Bacteria</taxon>
        <taxon>Bacillati</taxon>
        <taxon>Bacillota</taxon>
        <taxon>Bacilli</taxon>
        <taxon>Bacillales</taxon>
        <taxon>Paenibacillaceae</taxon>
        <taxon>Paenibacillus</taxon>
    </lineage>
</organism>
<sequence length="261" mass="29345">MSLVGEERKTFIMDLLNLEGQVKTFDLVHRLDVSSETIRRYLEELENENRLKRVYGGAVKINLNGGEPSYLKREVLNAEVKKLIGKAAVSLVEDNDVIFIDDGTTPLQMIHFLMNRSNLTVLTMSMPALHLLIEYKNKELFSGEIYLIGGKVNATHSRVTGSIAEKMVSLFNPNKAFISIDGITLNKGVTAFDPDRGQLANRVIENSKQTIIMTDDTKIGLTQLYRMADWRDIDVVISNAALPKGWESTLNDNDVTWIKAE</sequence>
<dbReference type="SMART" id="SM00420">
    <property type="entry name" value="HTH_DEOR"/>
    <property type="match status" value="1"/>
</dbReference>
<reference evidence="4 5" key="1">
    <citation type="submission" date="2019-12" db="EMBL/GenBank/DDBJ databases">
        <title>Paenibacillus sp. nov., an endophytic bacterium isolated from the stem of Dendrobium.</title>
        <authorList>
            <person name="Zhao R."/>
        </authorList>
    </citation>
    <scope>NUCLEOTIDE SEQUENCE [LARGE SCALE GENOMIC DNA]</scope>
    <source>
        <strain evidence="4 5">HJL G12</strain>
    </source>
</reference>
<accession>A0A7X3LG50</accession>
<dbReference type="Proteomes" id="UP000460318">
    <property type="component" value="Unassembled WGS sequence"/>
</dbReference>
<dbReference type="Gene3D" id="3.40.50.1360">
    <property type="match status" value="1"/>
</dbReference>
<dbReference type="EMBL" id="WUBI01000001">
    <property type="protein sequence ID" value="MWV43747.1"/>
    <property type="molecule type" value="Genomic_DNA"/>
</dbReference>
<evidence type="ECO:0000259" key="3">
    <source>
        <dbReference type="PROSITE" id="PS51000"/>
    </source>
</evidence>
<dbReference type="SUPFAM" id="SSF46785">
    <property type="entry name" value="Winged helix' DNA-binding domain"/>
    <property type="match status" value="1"/>
</dbReference>
<feature type="domain" description="HTH deoR-type" evidence="3">
    <location>
        <begin position="5"/>
        <end position="60"/>
    </location>
</feature>
<proteinExistence type="predicted"/>
<dbReference type="AlphaFoldDB" id="A0A7X3LG50"/>
<dbReference type="SUPFAM" id="SSF100950">
    <property type="entry name" value="NagB/RpiA/CoA transferase-like"/>
    <property type="match status" value="1"/>
</dbReference>
<dbReference type="PANTHER" id="PTHR30363:SF44">
    <property type="entry name" value="AGA OPERON TRANSCRIPTIONAL REPRESSOR-RELATED"/>
    <property type="match status" value="1"/>
</dbReference>
<dbReference type="InterPro" id="IPR036390">
    <property type="entry name" value="WH_DNA-bd_sf"/>
</dbReference>
<dbReference type="InterPro" id="IPR050313">
    <property type="entry name" value="Carb_Metab_HTH_regulators"/>
</dbReference>
<dbReference type="PRINTS" id="PR00037">
    <property type="entry name" value="HTHLACR"/>
</dbReference>
<evidence type="ECO:0000256" key="2">
    <source>
        <dbReference type="ARBA" id="ARBA00023163"/>
    </source>
</evidence>
<dbReference type="RefSeq" id="WP_160498201.1">
    <property type="nucleotide sequence ID" value="NZ_WUBI01000001.1"/>
</dbReference>
<evidence type="ECO:0000256" key="1">
    <source>
        <dbReference type="ARBA" id="ARBA00023015"/>
    </source>
</evidence>
<dbReference type="Pfam" id="PF00455">
    <property type="entry name" value="DeoRC"/>
    <property type="match status" value="1"/>
</dbReference>
<dbReference type="InterPro" id="IPR014036">
    <property type="entry name" value="DeoR-like_C"/>
</dbReference>
<protein>
    <submittedName>
        <fullName evidence="4">DeoR family transcriptional regulator</fullName>
    </submittedName>
</protein>
<dbReference type="PANTHER" id="PTHR30363">
    <property type="entry name" value="HTH-TYPE TRANSCRIPTIONAL REGULATOR SRLR-RELATED"/>
    <property type="match status" value="1"/>
</dbReference>
<keyword evidence="1" id="KW-0805">Transcription regulation</keyword>
<dbReference type="Pfam" id="PF08220">
    <property type="entry name" value="HTH_DeoR"/>
    <property type="match status" value="1"/>
</dbReference>
<keyword evidence="2" id="KW-0804">Transcription</keyword>
<name>A0A7X3LG50_9BACL</name>
<dbReference type="InterPro" id="IPR037171">
    <property type="entry name" value="NagB/RpiA_transferase-like"/>
</dbReference>
<evidence type="ECO:0000313" key="4">
    <source>
        <dbReference type="EMBL" id="MWV43747.1"/>
    </source>
</evidence>
<comment type="caution">
    <text evidence="4">The sequence shown here is derived from an EMBL/GenBank/DDBJ whole genome shotgun (WGS) entry which is preliminary data.</text>
</comment>
<dbReference type="InterPro" id="IPR001034">
    <property type="entry name" value="DeoR_HTH"/>
</dbReference>
<evidence type="ECO:0000313" key="5">
    <source>
        <dbReference type="Proteomes" id="UP000460318"/>
    </source>
</evidence>
<gene>
    <name evidence="4" type="ORF">GRF59_08860</name>
</gene>
<dbReference type="SMART" id="SM01134">
    <property type="entry name" value="DeoRC"/>
    <property type="match status" value="1"/>
</dbReference>
<dbReference type="GO" id="GO:0003700">
    <property type="term" value="F:DNA-binding transcription factor activity"/>
    <property type="evidence" value="ECO:0007669"/>
    <property type="project" value="InterPro"/>
</dbReference>
<keyword evidence="5" id="KW-1185">Reference proteome</keyword>
<dbReference type="Gene3D" id="1.10.10.10">
    <property type="entry name" value="Winged helix-like DNA-binding domain superfamily/Winged helix DNA-binding domain"/>
    <property type="match status" value="1"/>
</dbReference>
<dbReference type="PROSITE" id="PS51000">
    <property type="entry name" value="HTH_DEOR_2"/>
    <property type="match status" value="1"/>
</dbReference>
<dbReference type="InterPro" id="IPR036388">
    <property type="entry name" value="WH-like_DNA-bd_sf"/>
</dbReference>